<dbReference type="CDD" id="cd00110">
    <property type="entry name" value="LamG"/>
    <property type="match status" value="4"/>
</dbReference>
<name>V4AS84_LOTGI</name>
<dbReference type="SMART" id="SM00282">
    <property type="entry name" value="LamG"/>
    <property type="match status" value="4"/>
</dbReference>
<keyword evidence="7" id="KW-1015">Disulfide bond</keyword>
<dbReference type="PROSITE" id="PS50026">
    <property type="entry name" value="EGF_3"/>
    <property type="match status" value="2"/>
</dbReference>
<dbReference type="OrthoDB" id="6275838at2759"/>
<evidence type="ECO:0000313" key="13">
    <source>
        <dbReference type="EMBL" id="ESP00128.1"/>
    </source>
</evidence>
<dbReference type="Proteomes" id="UP000030746">
    <property type="component" value="Unassembled WGS sequence"/>
</dbReference>
<feature type="region of interest" description="Disordered" evidence="9">
    <location>
        <begin position="893"/>
        <end position="923"/>
    </location>
</feature>
<sequence>MLSSSILYVAGSPNTVLLPGSRVKSNFKGCMRKVQYQADSVNLDLTDLAKTSHGLISVVGEVLFNRCQELVESHPITFLTPKSFITLPSWDVTLKRASIAFQFQTTEPNGVILYNSGLGTYTDFFAIELLDGHLYLVVDLGSGTIKVKASKIPVNDGKPHEVYLDYQGPQGYITLDGTKEPYSSTVESDLLQLGGKLFVGGINEDVDSSTLPKEMWAGMLGHGYVGCLQDLVINGNKMDLVAAAALQLTEGIAEYCRRMEPQCLSYPCMHQGVCVEGWNRFVCDCRATGFIDDVCQTASATLRFDGTQFVKVSMPEESLTEAEDISLRFRTMHPNGLLFMTTSVKTTDIMELYLESGSIKLNVDLIILDILFQSLTVGHVLNDDRWHTVFIKRRAQTIEIAIDGHRPVTGELPGDAEELEFRNIDVGHEMKDENSVGEHSGFIGSMQQFIFNKNYFFELAKSGQIENIDVTAKFSSDDYVVRDPVTFKSASAYATLPTLHAYKKFSLSFQFKTTEESGLVLFNSGQGQDFFCIELHGGYLYYIYNMGAGAQRIMINSKDKLNNNKWHEVRLLRPELHKQLIRIDDNTPTVDNLGGSQALHFDLEGSLFVGGVRKTMYHSLPKIITSRHGFLGCLGSLDLNGYLPNLVKEADTIHQSIVEGCKGPTTQCQVDSCGNRGRCVQQWNSYVCDCDSTSYSGETCKEESTSYRFGPGEGLLTFSYPAYQRPDTVGDNLALGFKTFSKDAVLVRIDSGNFDDYVEMELVNGNIFVVYNMGTTDHPIGEIFKQVNDGKYHVIRFTRSGPNSTIQIDDLMMQTKNPKGQQLGVFNNQAYVYVGGKKTEDGMIARPFEGTISGLVMNGIHILDLAENNDSRITKEKMMKLVHSFYDEVLLKPTSVPEPPKKERVKSKSTRQTSEEKNQTTPKLGVTDDIIFSGAGAGCHSDDEDDCTSVGGATPFYPLQSSFPPKGDNSKESVGGVATLNIGLIVGIAAGVLVALLILIFALYKFRSRDEGTYKVDESQNFSYLESKKPQGNGALLGANDSNKRGKKKDVKEWYV</sequence>
<keyword evidence="4" id="KW-0677">Repeat</keyword>
<dbReference type="Gene3D" id="2.10.25.10">
    <property type="entry name" value="Laminin"/>
    <property type="match status" value="2"/>
</dbReference>
<dbReference type="RefSeq" id="XP_009049164.1">
    <property type="nucleotide sequence ID" value="XM_009050916.1"/>
</dbReference>
<dbReference type="InterPro" id="IPR000742">
    <property type="entry name" value="EGF"/>
</dbReference>
<evidence type="ECO:0000256" key="2">
    <source>
        <dbReference type="ARBA" id="ARBA00022536"/>
    </source>
</evidence>
<keyword evidence="6 10" id="KW-0472">Membrane</keyword>
<dbReference type="AlphaFoldDB" id="V4AS84"/>
<dbReference type="InterPro" id="IPR013320">
    <property type="entry name" value="ConA-like_dom_sf"/>
</dbReference>
<dbReference type="GO" id="GO:0005509">
    <property type="term" value="F:calcium ion binding"/>
    <property type="evidence" value="ECO:0007669"/>
    <property type="project" value="InterPro"/>
</dbReference>
<feature type="region of interest" description="Disordered" evidence="9">
    <location>
        <begin position="1026"/>
        <end position="1056"/>
    </location>
</feature>
<keyword evidence="2 8" id="KW-0245">EGF-like domain</keyword>
<dbReference type="FunFam" id="2.10.25.10:FF:000015">
    <property type="entry name" value="neurexin-1 isoform X1"/>
    <property type="match status" value="1"/>
</dbReference>
<dbReference type="GO" id="GO:0016020">
    <property type="term" value="C:membrane"/>
    <property type="evidence" value="ECO:0007669"/>
    <property type="project" value="UniProtKB-SubCell"/>
</dbReference>
<dbReference type="CTD" id="20234419"/>
<dbReference type="SMART" id="SM00181">
    <property type="entry name" value="EGF"/>
    <property type="match status" value="2"/>
</dbReference>
<dbReference type="SMART" id="SM00179">
    <property type="entry name" value="EGF_CA"/>
    <property type="match status" value="2"/>
</dbReference>
<comment type="subcellular location">
    <subcellularLocation>
        <location evidence="1">Membrane</location>
        <topology evidence="1">Single-pass type I membrane protein</topology>
    </subcellularLocation>
</comment>
<evidence type="ECO:0000259" key="11">
    <source>
        <dbReference type="PROSITE" id="PS50025"/>
    </source>
</evidence>
<dbReference type="SUPFAM" id="SSF49899">
    <property type="entry name" value="Concanavalin A-like lectins/glucanases"/>
    <property type="match status" value="4"/>
</dbReference>
<dbReference type="FunFam" id="2.10.25.10:FF:000029">
    <property type="entry name" value="neurexin-1 isoform X1"/>
    <property type="match status" value="1"/>
</dbReference>
<dbReference type="InterPro" id="IPR001791">
    <property type="entry name" value="Laminin_G"/>
</dbReference>
<protein>
    <submittedName>
        <fullName evidence="13">Uncharacterized protein</fullName>
    </submittedName>
</protein>
<evidence type="ECO:0000256" key="5">
    <source>
        <dbReference type="ARBA" id="ARBA00022989"/>
    </source>
</evidence>
<feature type="domain" description="Laminin G" evidence="11">
    <location>
        <begin position="1"/>
        <end position="67"/>
    </location>
</feature>
<evidence type="ECO:0000256" key="9">
    <source>
        <dbReference type="SAM" id="MobiDB-lite"/>
    </source>
</evidence>
<feature type="domain" description="Laminin G" evidence="11">
    <location>
        <begin position="483"/>
        <end position="661"/>
    </location>
</feature>
<organism evidence="13 14">
    <name type="scientific">Lottia gigantea</name>
    <name type="common">Giant owl limpet</name>
    <dbReference type="NCBI Taxonomy" id="225164"/>
    <lineage>
        <taxon>Eukaryota</taxon>
        <taxon>Metazoa</taxon>
        <taxon>Spiralia</taxon>
        <taxon>Lophotrochozoa</taxon>
        <taxon>Mollusca</taxon>
        <taxon>Gastropoda</taxon>
        <taxon>Patellogastropoda</taxon>
        <taxon>Lottioidea</taxon>
        <taxon>Lottiidae</taxon>
        <taxon>Lottia</taxon>
    </lineage>
</organism>
<keyword evidence="14" id="KW-1185">Reference proteome</keyword>
<comment type="caution">
    <text evidence="8">Lacks conserved residue(s) required for the propagation of feature annotation.</text>
</comment>
<dbReference type="InterPro" id="IPR001881">
    <property type="entry name" value="EGF-like_Ca-bd_dom"/>
</dbReference>
<evidence type="ECO:0000259" key="12">
    <source>
        <dbReference type="PROSITE" id="PS50026"/>
    </source>
</evidence>
<dbReference type="InterPro" id="IPR050372">
    <property type="entry name" value="Neurexin-related_CASP"/>
</dbReference>
<evidence type="ECO:0000256" key="1">
    <source>
        <dbReference type="ARBA" id="ARBA00004479"/>
    </source>
</evidence>
<evidence type="ECO:0000256" key="4">
    <source>
        <dbReference type="ARBA" id="ARBA00022737"/>
    </source>
</evidence>
<feature type="domain" description="Laminin G" evidence="11">
    <location>
        <begin position="299"/>
        <end position="475"/>
    </location>
</feature>
<dbReference type="KEGG" id="lgi:LOTGIDRAFT_141333"/>
<dbReference type="PANTHER" id="PTHR15036:SF89">
    <property type="entry name" value="NEUREXIN 1, ISOFORM F"/>
    <property type="match status" value="1"/>
</dbReference>
<gene>
    <name evidence="13" type="ORF">LOTGIDRAFT_141333</name>
</gene>
<evidence type="ECO:0000256" key="3">
    <source>
        <dbReference type="ARBA" id="ARBA00022692"/>
    </source>
</evidence>
<feature type="domain" description="Laminin G" evidence="11">
    <location>
        <begin position="705"/>
        <end position="882"/>
    </location>
</feature>
<evidence type="ECO:0000256" key="6">
    <source>
        <dbReference type="ARBA" id="ARBA00023136"/>
    </source>
</evidence>
<dbReference type="HOGENOM" id="CLU_001710_0_0_1"/>
<dbReference type="Pfam" id="PF01034">
    <property type="entry name" value="Syndecan"/>
    <property type="match status" value="1"/>
</dbReference>
<dbReference type="GeneID" id="20234419"/>
<reference evidence="13 14" key="1">
    <citation type="journal article" date="2013" name="Nature">
        <title>Insights into bilaterian evolution from three spiralian genomes.</title>
        <authorList>
            <person name="Simakov O."/>
            <person name="Marletaz F."/>
            <person name="Cho S.J."/>
            <person name="Edsinger-Gonzales E."/>
            <person name="Havlak P."/>
            <person name="Hellsten U."/>
            <person name="Kuo D.H."/>
            <person name="Larsson T."/>
            <person name="Lv J."/>
            <person name="Arendt D."/>
            <person name="Savage R."/>
            <person name="Osoegawa K."/>
            <person name="de Jong P."/>
            <person name="Grimwood J."/>
            <person name="Chapman J.A."/>
            <person name="Shapiro H."/>
            <person name="Aerts A."/>
            <person name="Otillar R.P."/>
            <person name="Terry A.Y."/>
            <person name="Boore J.L."/>
            <person name="Grigoriev I.V."/>
            <person name="Lindberg D.R."/>
            <person name="Seaver E.C."/>
            <person name="Weisblat D.A."/>
            <person name="Putnam N.H."/>
            <person name="Rokhsar D.S."/>
        </authorList>
    </citation>
    <scope>NUCLEOTIDE SEQUENCE [LARGE SCALE GENOMIC DNA]</scope>
</reference>
<feature type="domain" description="Laminin G" evidence="11">
    <location>
        <begin position="74"/>
        <end position="256"/>
    </location>
</feature>
<keyword evidence="3 10" id="KW-0812">Transmembrane</keyword>
<dbReference type="Gene3D" id="2.60.120.200">
    <property type="match status" value="5"/>
</dbReference>
<dbReference type="CDD" id="cd00054">
    <property type="entry name" value="EGF_CA"/>
    <property type="match status" value="2"/>
</dbReference>
<evidence type="ECO:0000256" key="10">
    <source>
        <dbReference type="SAM" id="Phobius"/>
    </source>
</evidence>
<dbReference type="PROSITE" id="PS50025">
    <property type="entry name" value="LAM_G_DOMAIN"/>
    <property type="match status" value="5"/>
</dbReference>
<dbReference type="OMA" id="INCNSXQ"/>
<proteinExistence type="predicted"/>
<feature type="domain" description="EGF-like" evidence="12">
    <location>
        <begin position="259"/>
        <end position="296"/>
    </location>
</feature>
<evidence type="ECO:0000313" key="14">
    <source>
        <dbReference type="Proteomes" id="UP000030746"/>
    </source>
</evidence>
<feature type="domain" description="EGF-like" evidence="12">
    <location>
        <begin position="664"/>
        <end position="701"/>
    </location>
</feature>
<dbReference type="InterPro" id="IPR027789">
    <property type="entry name" value="Syndecan/Neurexin_dom"/>
</dbReference>
<keyword evidence="5 10" id="KW-1133">Transmembrane helix</keyword>
<feature type="transmembrane region" description="Helical" evidence="10">
    <location>
        <begin position="980"/>
        <end position="1004"/>
    </location>
</feature>
<dbReference type="EMBL" id="KB200846">
    <property type="protein sequence ID" value="ESP00128.1"/>
    <property type="molecule type" value="Genomic_DNA"/>
</dbReference>
<dbReference type="PANTHER" id="PTHR15036">
    <property type="entry name" value="PIKACHURIN-LIKE PROTEIN"/>
    <property type="match status" value="1"/>
</dbReference>
<accession>V4AS84</accession>
<dbReference type="Pfam" id="PF00008">
    <property type="entry name" value="EGF"/>
    <property type="match status" value="1"/>
</dbReference>
<dbReference type="STRING" id="225164.V4AS84"/>
<evidence type="ECO:0000256" key="8">
    <source>
        <dbReference type="PROSITE-ProRule" id="PRU00076"/>
    </source>
</evidence>
<evidence type="ECO:0000256" key="7">
    <source>
        <dbReference type="ARBA" id="ARBA00023157"/>
    </source>
</evidence>
<dbReference type="Pfam" id="PF02210">
    <property type="entry name" value="Laminin_G_2"/>
    <property type="match status" value="4"/>
</dbReference>